<dbReference type="InterPro" id="IPR007890">
    <property type="entry name" value="CHASE2"/>
</dbReference>
<keyword evidence="1" id="KW-0812">Transmembrane</keyword>
<feature type="transmembrane region" description="Helical" evidence="1">
    <location>
        <begin position="612"/>
        <end position="635"/>
    </location>
</feature>
<dbReference type="Pfam" id="PF05226">
    <property type="entry name" value="CHASE2"/>
    <property type="match status" value="1"/>
</dbReference>
<keyword evidence="1" id="KW-1133">Transmembrane helix</keyword>
<proteinExistence type="predicted"/>
<protein>
    <submittedName>
        <fullName evidence="3">CHASE2 domain-containing protein</fullName>
    </submittedName>
</protein>
<keyword evidence="1" id="KW-0472">Membrane</keyword>
<dbReference type="EMBL" id="JBHLWK010000007">
    <property type="protein sequence ID" value="MFC0203453.1"/>
    <property type="molecule type" value="Genomic_DNA"/>
</dbReference>
<dbReference type="Proteomes" id="UP001589798">
    <property type="component" value="Unassembled WGS sequence"/>
</dbReference>
<feature type="transmembrane region" description="Helical" evidence="1">
    <location>
        <begin position="538"/>
        <end position="565"/>
    </location>
</feature>
<reference evidence="3 4" key="1">
    <citation type="submission" date="2024-09" db="EMBL/GenBank/DDBJ databases">
        <authorList>
            <person name="Sun Q."/>
            <person name="Mori K."/>
        </authorList>
    </citation>
    <scope>NUCLEOTIDE SEQUENCE [LARGE SCALE GENOMIC DNA]</scope>
    <source>
        <strain evidence="3 4">CCM 7706</strain>
    </source>
</reference>
<name>A0ABV6CWU4_9SPHN</name>
<organism evidence="3 4">
    <name type="scientific">Novosphingobium soli</name>
    <dbReference type="NCBI Taxonomy" id="574956"/>
    <lineage>
        <taxon>Bacteria</taxon>
        <taxon>Pseudomonadati</taxon>
        <taxon>Pseudomonadota</taxon>
        <taxon>Alphaproteobacteria</taxon>
        <taxon>Sphingomonadales</taxon>
        <taxon>Sphingomonadaceae</taxon>
        <taxon>Novosphingobium</taxon>
    </lineage>
</organism>
<gene>
    <name evidence="3" type="ORF">ACFFJC_04105</name>
</gene>
<evidence type="ECO:0000256" key="1">
    <source>
        <dbReference type="SAM" id="Phobius"/>
    </source>
</evidence>
<accession>A0ABV6CWU4</accession>
<keyword evidence="4" id="KW-1185">Reference proteome</keyword>
<feature type="domain" description="CHASE2" evidence="2">
    <location>
        <begin position="73"/>
        <end position="504"/>
    </location>
</feature>
<comment type="caution">
    <text evidence="3">The sequence shown here is derived from an EMBL/GenBank/DDBJ whole genome shotgun (WGS) entry which is preliminary data.</text>
</comment>
<evidence type="ECO:0000313" key="4">
    <source>
        <dbReference type="Proteomes" id="UP001589798"/>
    </source>
</evidence>
<dbReference type="RefSeq" id="WP_379486228.1">
    <property type="nucleotide sequence ID" value="NZ_JBHLWK010000007.1"/>
</dbReference>
<evidence type="ECO:0000313" key="3">
    <source>
        <dbReference type="EMBL" id="MFC0203453.1"/>
    </source>
</evidence>
<sequence length="639" mass="69307">MFEHIRRVLLNGLRDIASFRAPRVTLRRWARSFVPFAIILLLDPLGCSQTADLYSEAVVLRLMAPFHSGAAKADQVASTRGQTKVAVVLIDQAWLDAIAPPGERGLWPPPRSQQISLVLQPILAQGAEALLIDYTFHADRLQPPALADGLLYDPEAPAAIRDALEEQRVLHSGVTPSGWPARLVLGSKPAFLSVPPACRIPFLNPGEVAQADDVAPTLRDWPSPPRGTGRRQVSEVEIVSLRRHDPDQHYSLFTYRMGQPPESRCAGETIVQGADYLASPAAVLFHAYCEREGLRARHPLCPQILRVPSASQGTAATPRAGYAFYRVAPSTEDTSARLPMTVAPVWPGFRSAAMSLADSALIAGGDDALRERIAACHAGGMGFLSSKPVLAWRLFWTKLLGIEGGADAACRYGVDVYSMGKLMRLAEIAPEMQPLKGRYVIVGTEIASVPDHVSSVLYEDVPGAVLHGVVLENLISSDQHAVFGHGGISAWDATKLVLAIGFILSLVPAVIDVDKAADRMMRIAHRQSGKAEVSLNGIARVMLIVTALTVAACIPLLIGLVLSLVAQIPPVNWVSLLPSLAWVYGSVLDANERDIEKSERRRIARSTNRYHYWFIHFIVPMTILVVVTIIGSFLFGPAG</sequence>
<evidence type="ECO:0000259" key="2">
    <source>
        <dbReference type="Pfam" id="PF05226"/>
    </source>
</evidence>